<gene>
    <name evidence="4" type="ORF">FLAG1_11145</name>
</gene>
<dbReference type="InterPro" id="IPR013149">
    <property type="entry name" value="ADH-like_C"/>
</dbReference>
<dbReference type="EMBL" id="JXCE01000752">
    <property type="protein sequence ID" value="KPA36106.1"/>
    <property type="molecule type" value="Genomic_DNA"/>
</dbReference>
<comment type="similarity">
    <text evidence="1">Belongs to the zinc-containing alcohol dehydrogenase family.</text>
</comment>
<evidence type="ECO:0000313" key="5">
    <source>
        <dbReference type="Proteomes" id="UP000037904"/>
    </source>
</evidence>
<dbReference type="Gene3D" id="3.90.180.10">
    <property type="entry name" value="Medium-chain alcohol dehydrogenases, catalytic domain"/>
    <property type="match status" value="1"/>
</dbReference>
<dbReference type="PANTHER" id="PTHR45348">
    <property type="entry name" value="HYPOTHETICAL OXIDOREDUCTASE (EUROFUNG)"/>
    <property type="match status" value="1"/>
</dbReference>
<dbReference type="Proteomes" id="UP000037904">
    <property type="component" value="Unassembled WGS sequence"/>
</dbReference>
<reference evidence="4 5" key="1">
    <citation type="submission" date="2015-04" db="EMBL/GenBank/DDBJ databases">
        <title>The draft genome sequence of Fusarium langsethiae, a T-2/HT-2 mycotoxin producer.</title>
        <authorList>
            <person name="Lysoe E."/>
            <person name="Divon H.H."/>
            <person name="Terzi V."/>
            <person name="Orru L."/>
            <person name="Lamontanara A."/>
            <person name="Kolseth A.-K."/>
            <person name="Frandsen R.J."/>
            <person name="Nielsen K."/>
            <person name="Thrane U."/>
        </authorList>
    </citation>
    <scope>NUCLEOTIDE SEQUENCE [LARGE SCALE GENOMIC DNA]</scope>
    <source>
        <strain evidence="4 5">Fl201059</strain>
    </source>
</reference>
<feature type="domain" description="Enoyl reductase (ER)" evidence="3">
    <location>
        <begin position="12"/>
        <end position="353"/>
    </location>
</feature>
<dbReference type="SUPFAM" id="SSF50129">
    <property type="entry name" value="GroES-like"/>
    <property type="match status" value="1"/>
</dbReference>
<dbReference type="Pfam" id="PF00107">
    <property type="entry name" value="ADH_zinc_N"/>
    <property type="match status" value="1"/>
</dbReference>
<dbReference type="OrthoDB" id="10257049at2759"/>
<evidence type="ECO:0000313" key="4">
    <source>
        <dbReference type="EMBL" id="KPA36106.1"/>
    </source>
</evidence>
<keyword evidence="2" id="KW-0560">Oxidoreductase</keyword>
<dbReference type="GO" id="GO:0016651">
    <property type="term" value="F:oxidoreductase activity, acting on NAD(P)H"/>
    <property type="evidence" value="ECO:0007669"/>
    <property type="project" value="InterPro"/>
</dbReference>
<organism evidence="4 5">
    <name type="scientific">Fusarium langsethiae</name>
    <dbReference type="NCBI Taxonomy" id="179993"/>
    <lineage>
        <taxon>Eukaryota</taxon>
        <taxon>Fungi</taxon>
        <taxon>Dikarya</taxon>
        <taxon>Ascomycota</taxon>
        <taxon>Pezizomycotina</taxon>
        <taxon>Sordariomycetes</taxon>
        <taxon>Hypocreomycetidae</taxon>
        <taxon>Hypocreales</taxon>
        <taxon>Nectriaceae</taxon>
        <taxon>Fusarium</taxon>
    </lineage>
</organism>
<dbReference type="Pfam" id="PF08240">
    <property type="entry name" value="ADH_N"/>
    <property type="match status" value="1"/>
</dbReference>
<dbReference type="InterPro" id="IPR047122">
    <property type="entry name" value="Trans-enoyl_RdTase-like"/>
</dbReference>
<dbReference type="InterPro" id="IPR011032">
    <property type="entry name" value="GroES-like_sf"/>
</dbReference>
<comment type="caution">
    <text evidence="4">The sequence shown here is derived from an EMBL/GenBank/DDBJ whole genome shotgun (WGS) entry which is preliminary data.</text>
</comment>
<dbReference type="InterPro" id="IPR013154">
    <property type="entry name" value="ADH-like_N"/>
</dbReference>
<dbReference type="InterPro" id="IPR036291">
    <property type="entry name" value="NAD(P)-bd_dom_sf"/>
</dbReference>
<sequence length="358" mass="37235">MAPQTHKSIFLSADGKLVVQPVTEQYIIGGSECLIRIDYSAINPCDLNFYHMGLNSFVTGFEHSGVVEKAGPDSPFQVGDAVCGISPVVFPMPSSYGTHQDLAVARSELLHKIPNGVSSKESSALCVAANTAADALFNIIGLGLPAAGVSGIDPTGQGILIWGGASSVGTMAIQMAKAAGFKYIFTTASSKNHEALRQLGATHTFNYRSSNVVEDIQEAQNALGTSLTIAFDTVGKGTTSHGANNELSTPVLTKNALSSSGGLRLACTLPVPADSAFGFCTSYRPAGDRNAMGAPQDPDAPIRVRKVVGHLLTMNGGGLRLPVVTVVNGGAEAAIEAIRRVAAGEMSMEKLVLKHPLE</sequence>
<name>A0A0M9EN80_FUSLA</name>
<keyword evidence="5" id="KW-1185">Reference proteome</keyword>
<accession>A0A0M9EN80</accession>
<evidence type="ECO:0000259" key="3">
    <source>
        <dbReference type="SMART" id="SM00829"/>
    </source>
</evidence>
<dbReference type="SUPFAM" id="SSF51735">
    <property type="entry name" value="NAD(P)-binding Rossmann-fold domains"/>
    <property type="match status" value="1"/>
</dbReference>
<dbReference type="CDD" id="cd08249">
    <property type="entry name" value="enoyl_reductase_like"/>
    <property type="match status" value="1"/>
</dbReference>
<dbReference type="InterPro" id="IPR020843">
    <property type="entry name" value="ER"/>
</dbReference>
<evidence type="ECO:0000256" key="1">
    <source>
        <dbReference type="ARBA" id="ARBA00008072"/>
    </source>
</evidence>
<dbReference type="Gene3D" id="3.40.50.720">
    <property type="entry name" value="NAD(P)-binding Rossmann-like Domain"/>
    <property type="match status" value="1"/>
</dbReference>
<evidence type="ECO:0000256" key="2">
    <source>
        <dbReference type="ARBA" id="ARBA00023002"/>
    </source>
</evidence>
<proteinExistence type="inferred from homology"/>
<dbReference type="SMART" id="SM00829">
    <property type="entry name" value="PKS_ER"/>
    <property type="match status" value="1"/>
</dbReference>
<dbReference type="AlphaFoldDB" id="A0A0M9EN80"/>
<protein>
    <submittedName>
        <fullName evidence="4">Toxd protein</fullName>
    </submittedName>
</protein>